<dbReference type="PIRSF" id="PIRSF006588">
    <property type="entry name" value="TyrRS_arch_euk"/>
    <property type="match status" value="1"/>
</dbReference>
<dbReference type="EMBL" id="MWMI01000005">
    <property type="protein sequence ID" value="RIB35164.1"/>
    <property type="molecule type" value="Genomic_DNA"/>
</dbReference>
<dbReference type="Gene3D" id="3.40.50.620">
    <property type="entry name" value="HUPs"/>
    <property type="match status" value="2"/>
</dbReference>
<evidence type="ECO:0000256" key="6">
    <source>
        <dbReference type="ARBA" id="ARBA00023146"/>
    </source>
</evidence>
<evidence type="ECO:0000313" key="10">
    <source>
        <dbReference type="EMBL" id="RIB35164.1"/>
    </source>
</evidence>
<keyword evidence="5 9" id="KW-0648">Protein biosynthesis</keyword>
<evidence type="ECO:0000256" key="9">
    <source>
        <dbReference type="RuleBase" id="RU363036"/>
    </source>
</evidence>
<organism evidence="10 11">
    <name type="scientific">Candidatus Nanoclepta minutus</name>
    <dbReference type="NCBI Taxonomy" id="1940235"/>
    <lineage>
        <taxon>Archaea</taxon>
        <taxon>Nanobdellota</taxon>
        <taxon>Candidatus Nanoclepta</taxon>
    </lineage>
</organism>
<proteinExistence type="inferred from homology"/>
<accession>A0A397WM41</accession>
<dbReference type="Pfam" id="PF00579">
    <property type="entry name" value="tRNA-synt_1b"/>
    <property type="match status" value="1"/>
</dbReference>
<gene>
    <name evidence="10" type="ORF">BXU00_03070</name>
</gene>
<dbReference type="GO" id="GO:0006437">
    <property type="term" value="P:tyrosyl-tRNA aminoacylation"/>
    <property type="evidence" value="ECO:0007669"/>
    <property type="project" value="TreeGrafter"/>
</dbReference>
<dbReference type="InterPro" id="IPR014729">
    <property type="entry name" value="Rossmann-like_a/b/a_fold"/>
</dbReference>
<dbReference type="PANTHER" id="PTHR46264:SF4">
    <property type="entry name" value="TYROSINE--TRNA LIGASE, CYTOPLASMIC"/>
    <property type="match status" value="1"/>
</dbReference>
<dbReference type="SUPFAM" id="SSF52374">
    <property type="entry name" value="Nucleotidylyl transferase"/>
    <property type="match status" value="1"/>
</dbReference>
<dbReference type="EC" id="6.1.1.1" evidence="1"/>
<evidence type="ECO:0000256" key="4">
    <source>
        <dbReference type="ARBA" id="ARBA00022840"/>
    </source>
</evidence>
<keyword evidence="3 9" id="KW-0547">Nucleotide-binding</keyword>
<evidence type="ECO:0000256" key="7">
    <source>
        <dbReference type="ARBA" id="ARBA00033323"/>
    </source>
</evidence>
<dbReference type="Proteomes" id="UP000266622">
    <property type="component" value="Unassembled WGS sequence"/>
</dbReference>
<dbReference type="InterPro" id="IPR023617">
    <property type="entry name" value="Tyr-tRNA-ligase_arc/euk-type"/>
</dbReference>
<reference evidence="10 11" key="1">
    <citation type="journal article" date="2018" name="Syst. Appl. Microbiol.">
        <title>A new symbiotic nanoarchaeote (Candidatus Nanoclepta minutus) and its host (Zestosphaera tikiterensis gen. nov., sp. nov.) from a New Zealand hot spring.</title>
        <authorList>
            <person name="St John E."/>
            <person name="Liu Y."/>
            <person name="Podar M."/>
            <person name="Stott M.B."/>
            <person name="Meneghin J."/>
            <person name="Chen Z."/>
            <person name="Lagutin K."/>
            <person name="Mitchell K."/>
            <person name="Reysenbach A.L."/>
        </authorList>
    </citation>
    <scope>NUCLEOTIDE SEQUENCE [LARGE SCALE GENOMIC DNA]</scope>
    <source>
        <strain evidence="10">NZ3</strain>
    </source>
</reference>
<protein>
    <recommendedName>
        <fullName evidence="1">tyrosine--tRNA ligase</fullName>
        <ecNumber evidence="1">6.1.1.1</ecNumber>
    </recommendedName>
    <alternativeName>
        <fullName evidence="7">Tyrosyl-tRNA synthetase</fullName>
    </alternativeName>
</protein>
<comment type="caution">
    <text evidence="10">The sequence shown here is derived from an EMBL/GenBank/DDBJ whole genome shotgun (WGS) entry which is preliminary data.</text>
</comment>
<keyword evidence="4 9" id="KW-0067">ATP-binding</keyword>
<dbReference type="NCBIfam" id="NF006330">
    <property type="entry name" value="PRK08560.1"/>
    <property type="match status" value="1"/>
</dbReference>
<evidence type="ECO:0000256" key="2">
    <source>
        <dbReference type="ARBA" id="ARBA00022598"/>
    </source>
</evidence>
<comment type="catalytic activity">
    <reaction evidence="8">
        <text>tRNA(Tyr) + L-tyrosine + ATP = L-tyrosyl-tRNA(Tyr) + AMP + diphosphate + H(+)</text>
        <dbReference type="Rhea" id="RHEA:10220"/>
        <dbReference type="Rhea" id="RHEA-COMP:9706"/>
        <dbReference type="Rhea" id="RHEA-COMP:9707"/>
        <dbReference type="ChEBI" id="CHEBI:15378"/>
        <dbReference type="ChEBI" id="CHEBI:30616"/>
        <dbReference type="ChEBI" id="CHEBI:33019"/>
        <dbReference type="ChEBI" id="CHEBI:58315"/>
        <dbReference type="ChEBI" id="CHEBI:78442"/>
        <dbReference type="ChEBI" id="CHEBI:78536"/>
        <dbReference type="ChEBI" id="CHEBI:456215"/>
        <dbReference type="EC" id="6.1.1.1"/>
    </reaction>
</comment>
<dbReference type="InterPro" id="IPR050489">
    <property type="entry name" value="Tyr-tRNA_synthase"/>
</dbReference>
<dbReference type="PANTHER" id="PTHR46264">
    <property type="entry name" value="TYROSINE-TRNA LIGASE"/>
    <property type="match status" value="1"/>
</dbReference>
<evidence type="ECO:0000313" key="11">
    <source>
        <dbReference type="Proteomes" id="UP000266622"/>
    </source>
</evidence>
<keyword evidence="2 9" id="KW-0436">Ligase</keyword>
<keyword evidence="6 9" id="KW-0030">Aminoacyl-tRNA synthetase</keyword>
<evidence type="ECO:0000256" key="8">
    <source>
        <dbReference type="ARBA" id="ARBA00048248"/>
    </source>
</evidence>
<dbReference type="AlphaFoldDB" id="A0A397WM41"/>
<dbReference type="InterPro" id="IPR002305">
    <property type="entry name" value="aa-tRNA-synth_Ic"/>
</dbReference>
<dbReference type="GO" id="GO:0004831">
    <property type="term" value="F:tyrosine-tRNA ligase activity"/>
    <property type="evidence" value="ECO:0007669"/>
    <property type="project" value="UniProtKB-EC"/>
</dbReference>
<evidence type="ECO:0000256" key="1">
    <source>
        <dbReference type="ARBA" id="ARBA00013160"/>
    </source>
</evidence>
<name>A0A397WM41_9ARCH</name>
<evidence type="ECO:0000256" key="3">
    <source>
        <dbReference type="ARBA" id="ARBA00022741"/>
    </source>
</evidence>
<comment type="similarity">
    <text evidence="9">Belongs to the class-I aminoacyl-tRNA synthetase family.</text>
</comment>
<sequence>MDEVLDLVKRQPTVEVLTEEQLRAYLESGVELKHYIGFEISGFVHLGTGIVCMNKVADFQKAGIKTTIFLADYHSWINRKLGGDLDTIRKVGLGYFREALGISLKLVGGDPDSTNFILASKLYEKMGSEYFENVLKVSINTSLGRIRKGITIMGRKMKERISFAQLLYVPMQVADIYSLKVNVAHGGIDQRKAHVIAIEVWKEFGYKPVAVHNKILMGLSINEETRKRLLEAKEKKNREVYEEEILDIKMSKSKPESAIFIHGKEEEIRRKIMNAYCPFKEIELNPIIDIVETVIFPWLNRNSREFEIKNMKTGEVKVFRNYEDLKMDYKEGKIHPLDLKNAVIGYLIEMLEPARKHFLEGPGKKYLEELKELKVTR</sequence>
<evidence type="ECO:0000256" key="5">
    <source>
        <dbReference type="ARBA" id="ARBA00022917"/>
    </source>
</evidence>
<dbReference type="GO" id="GO:0005737">
    <property type="term" value="C:cytoplasm"/>
    <property type="evidence" value="ECO:0007669"/>
    <property type="project" value="TreeGrafter"/>
</dbReference>
<dbReference type="GO" id="GO:0005524">
    <property type="term" value="F:ATP binding"/>
    <property type="evidence" value="ECO:0007669"/>
    <property type="project" value="UniProtKB-KW"/>
</dbReference>